<dbReference type="PANTHER" id="PTHR43646">
    <property type="entry name" value="GLYCOSYLTRANSFERASE"/>
    <property type="match status" value="1"/>
</dbReference>
<keyword evidence="2" id="KW-1003">Cell membrane</keyword>
<evidence type="ECO:0000259" key="6">
    <source>
        <dbReference type="Pfam" id="PF00535"/>
    </source>
</evidence>
<name>A0A5C5U310_9GAMM</name>
<keyword evidence="5" id="KW-0472">Membrane</keyword>
<protein>
    <submittedName>
        <fullName evidence="7">Glycosyltransferase</fullName>
    </submittedName>
</protein>
<keyword evidence="3" id="KW-0328">Glycosyltransferase</keyword>
<reference evidence="7 8" key="1">
    <citation type="submission" date="2019-07" db="EMBL/GenBank/DDBJ databases">
        <title>Luteimonas sp. YD-1 nov., isolated from acidic soil.</title>
        <authorList>
            <person name="Zhou J."/>
        </authorList>
    </citation>
    <scope>NUCLEOTIDE SEQUENCE [LARGE SCALE GENOMIC DNA]</scope>
    <source>
        <strain evidence="7 8">YD-1</strain>
    </source>
</reference>
<accession>A0A5C5U310</accession>
<evidence type="ECO:0000256" key="2">
    <source>
        <dbReference type="ARBA" id="ARBA00022475"/>
    </source>
</evidence>
<evidence type="ECO:0000313" key="8">
    <source>
        <dbReference type="Proteomes" id="UP000315949"/>
    </source>
</evidence>
<comment type="subcellular location">
    <subcellularLocation>
        <location evidence="1">Cell membrane</location>
    </subcellularLocation>
</comment>
<proteinExistence type="predicted"/>
<comment type="caution">
    <text evidence="7">The sequence shown here is derived from an EMBL/GenBank/DDBJ whole genome shotgun (WGS) entry which is preliminary data.</text>
</comment>
<evidence type="ECO:0000256" key="3">
    <source>
        <dbReference type="ARBA" id="ARBA00022676"/>
    </source>
</evidence>
<evidence type="ECO:0000313" key="7">
    <source>
        <dbReference type="EMBL" id="TWT20783.1"/>
    </source>
</evidence>
<gene>
    <name evidence="7" type="ORF">FQY79_05605</name>
</gene>
<dbReference type="PANTHER" id="PTHR43646:SF2">
    <property type="entry name" value="GLYCOSYLTRANSFERASE 2-LIKE DOMAIN-CONTAINING PROTEIN"/>
    <property type="match status" value="1"/>
</dbReference>
<feature type="domain" description="Glycosyltransferase 2-like" evidence="6">
    <location>
        <begin position="4"/>
        <end position="105"/>
    </location>
</feature>
<dbReference type="OrthoDB" id="9777873at2"/>
<evidence type="ECO:0000256" key="4">
    <source>
        <dbReference type="ARBA" id="ARBA00022679"/>
    </source>
</evidence>
<dbReference type="Gene3D" id="3.90.550.10">
    <property type="entry name" value="Spore Coat Polysaccharide Biosynthesis Protein SpsA, Chain A"/>
    <property type="match status" value="1"/>
</dbReference>
<dbReference type="Pfam" id="PF00535">
    <property type="entry name" value="Glycos_transf_2"/>
    <property type="match status" value="1"/>
</dbReference>
<evidence type="ECO:0000256" key="1">
    <source>
        <dbReference type="ARBA" id="ARBA00004236"/>
    </source>
</evidence>
<organism evidence="7 8">
    <name type="scientific">Luteimonas wenzhouensis</name>
    <dbReference type="NCBI Taxonomy" id="2599615"/>
    <lineage>
        <taxon>Bacteria</taxon>
        <taxon>Pseudomonadati</taxon>
        <taxon>Pseudomonadota</taxon>
        <taxon>Gammaproteobacteria</taxon>
        <taxon>Lysobacterales</taxon>
        <taxon>Lysobacteraceae</taxon>
        <taxon>Luteimonas</taxon>
    </lineage>
</organism>
<keyword evidence="4 7" id="KW-0808">Transferase</keyword>
<dbReference type="InterPro" id="IPR001173">
    <property type="entry name" value="Glyco_trans_2-like"/>
</dbReference>
<dbReference type="RefSeq" id="WP_146311550.1">
    <property type="nucleotide sequence ID" value="NZ_VOHE01000002.1"/>
</dbReference>
<sequence length="218" mass="22811">MIGVLVPAHDEQALIAGCLRSILVAARAPGLRGEPVQVVVALDACSDGTADICAAMGVRTVSLDARCVGRARAAAAALLLEQGARWLASTDADSQVPPDWLAAQLACGADAFFGTVRVTDWLDFAPRVRDAFHAGEHHVDGHPHVHGANLGVAAHAYRAVGGFPPLPAHEDRALRDPLDRAGFAVARHAEPAVTTSARRDARARHGFGDYLMSLEAAA</sequence>
<dbReference type="SUPFAM" id="SSF53448">
    <property type="entry name" value="Nucleotide-diphospho-sugar transferases"/>
    <property type="match status" value="1"/>
</dbReference>
<evidence type="ECO:0000256" key="5">
    <source>
        <dbReference type="ARBA" id="ARBA00023136"/>
    </source>
</evidence>
<dbReference type="InterPro" id="IPR029044">
    <property type="entry name" value="Nucleotide-diphossugar_trans"/>
</dbReference>
<dbReference type="Proteomes" id="UP000315949">
    <property type="component" value="Unassembled WGS sequence"/>
</dbReference>
<dbReference type="GO" id="GO:0005886">
    <property type="term" value="C:plasma membrane"/>
    <property type="evidence" value="ECO:0007669"/>
    <property type="project" value="UniProtKB-SubCell"/>
</dbReference>
<dbReference type="AlphaFoldDB" id="A0A5C5U310"/>
<dbReference type="GO" id="GO:0016757">
    <property type="term" value="F:glycosyltransferase activity"/>
    <property type="evidence" value="ECO:0007669"/>
    <property type="project" value="UniProtKB-KW"/>
</dbReference>
<dbReference type="EMBL" id="VOHE01000002">
    <property type="protein sequence ID" value="TWT20783.1"/>
    <property type="molecule type" value="Genomic_DNA"/>
</dbReference>
<keyword evidence="8" id="KW-1185">Reference proteome</keyword>